<comment type="caution">
    <text evidence="2">The sequence shown here is derived from an EMBL/GenBank/DDBJ whole genome shotgun (WGS) entry which is preliminary data.</text>
</comment>
<feature type="transmembrane region" description="Helical" evidence="1">
    <location>
        <begin position="12"/>
        <end position="32"/>
    </location>
</feature>
<proteinExistence type="predicted"/>
<gene>
    <name evidence="2" type="ORF">C8J30_10616</name>
</gene>
<dbReference type="Proteomes" id="UP000247727">
    <property type="component" value="Unassembled WGS sequence"/>
</dbReference>
<dbReference type="RefSeq" id="WP_110805589.1">
    <property type="nucleotide sequence ID" value="NZ_QJTK01000006.1"/>
</dbReference>
<name>A0A318UC73_9RHOB</name>
<keyword evidence="3" id="KW-1185">Reference proteome</keyword>
<accession>A0A318UC73</accession>
<keyword evidence="1" id="KW-1133">Transmembrane helix</keyword>
<keyword evidence="1" id="KW-0472">Membrane</keyword>
<sequence length="134" mass="14590">MRPLPRPQKRVRMDISFAVVNVVLLLIFFFLVTGRLMNPVDPEIELAETSELPLDALPSPLLVITAEGGWQLDGRDLAPELLGVAIGELAQPPVLHVLVNRHADATLLTGVLARPELAGVRVRLVTLRARKGAP</sequence>
<keyword evidence="1" id="KW-0812">Transmembrane</keyword>
<evidence type="ECO:0000313" key="3">
    <source>
        <dbReference type="Proteomes" id="UP000247727"/>
    </source>
</evidence>
<protein>
    <submittedName>
        <fullName evidence="2">Biopolymer transport protein ExbD</fullName>
    </submittedName>
</protein>
<evidence type="ECO:0000313" key="2">
    <source>
        <dbReference type="EMBL" id="PYF09884.1"/>
    </source>
</evidence>
<dbReference type="OrthoDB" id="7860253at2"/>
<dbReference type="EMBL" id="QJTK01000006">
    <property type="protein sequence ID" value="PYF09884.1"/>
    <property type="molecule type" value="Genomic_DNA"/>
</dbReference>
<reference evidence="2 3" key="1">
    <citation type="submission" date="2018-06" db="EMBL/GenBank/DDBJ databases">
        <title>Genomic Encyclopedia of Type Strains, Phase III (KMG-III): the genomes of soil and plant-associated and newly described type strains.</title>
        <authorList>
            <person name="Whitman W."/>
        </authorList>
    </citation>
    <scope>NUCLEOTIDE SEQUENCE [LARGE SCALE GENOMIC DNA]</scope>
    <source>
        <strain evidence="2 3">JA737</strain>
    </source>
</reference>
<evidence type="ECO:0000256" key="1">
    <source>
        <dbReference type="SAM" id="Phobius"/>
    </source>
</evidence>
<organism evidence="2 3">
    <name type="scientific">Rhodobacter viridis</name>
    <dbReference type="NCBI Taxonomy" id="1054202"/>
    <lineage>
        <taxon>Bacteria</taxon>
        <taxon>Pseudomonadati</taxon>
        <taxon>Pseudomonadota</taxon>
        <taxon>Alphaproteobacteria</taxon>
        <taxon>Rhodobacterales</taxon>
        <taxon>Rhodobacter group</taxon>
        <taxon>Rhodobacter</taxon>
    </lineage>
</organism>
<dbReference type="AlphaFoldDB" id="A0A318UC73"/>